<dbReference type="EMBL" id="CM007383">
    <property type="protein sequence ID" value="ONK75847.1"/>
    <property type="molecule type" value="Genomic_DNA"/>
</dbReference>
<evidence type="ECO:0000313" key="3">
    <source>
        <dbReference type="EMBL" id="ONK75847.1"/>
    </source>
</evidence>
<accession>A0A5P1FEM5</accession>
<feature type="transmembrane region" description="Helical" evidence="2">
    <location>
        <begin position="24"/>
        <end position="45"/>
    </location>
</feature>
<protein>
    <submittedName>
        <fullName evidence="3">Uncharacterized protein</fullName>
    </submittedName>
</protein>
<dbReference type="Proteomes" id="UP000243459">
    <property type="component" value="Chromosome 3"/>
</dbReference>
<feature type="compositionally biased region" description="Basic and acidic residues" evidence="1">
    <location>
        <begin position="78"/>
        <end position="93"/>
    </location>
</feature>
<keyword evidence="2" id="KW-0472">Membrane</keyword>
<evidence type="ECO:0000313" key="4">
    <source>
        <dbReference type="Proteomes" id="UP000243459"/>
    </source>
</evidence>
<evidence type="ECO:0000256" key="1">
    <source>
        <dbReference type="SAM" id="MobiDB-lite"/>
    </source>
</evidence>
<keyword evidence="2" id="KW-0812">Transmembrane</keyword>
<feature type="region of interest" description="Disordered" evidence="1">
    <location>
        <begin position="78"/>
        <end position="117"/>
    </location>
</feature>
<keyword evidence="2" id="KW-1133">Transmembrane helix</keyword>
<name>A0A5P1FEM5_ASPOF</name>
<gene>
    <name evidence="3" type="ORF">A4U43_C03F21180</name>
</gene>
<dbReference type="AlphaFoldDB" id="A0A5P1FEM5"/>
<evidence type="ECO:0000256" key="2">
    <source>
        <dbReference type="SAM" id="Phobius"/>
    </source>
</evidence>
<proteinExistence type="predicted"/>
<sequence>MQGTEVIVVLGSGTWDQNFGKGNISAFALASACAFVCGCLGLFMLPKLSRSTFKTPYREMILAERSTKIDDYMLKKKARETSSKVEMKTRKESPPPLRGRPSLRSDKPALNELRAKR</sequence>
<organism evidence="3 4">
    <name type="scientific">Asparagus officinalis</name>
    <name type="common">Garden asparagus</name>
    <dbReference type="NCBI Taxonomy" id="4686"/>
    <lineage>
        <taxon>Eukaryota</taxon>
        <taxon>Viridiplantae</taxon>
        <taxon>Streptophyta</taxon>
        <taxon>Embryophyta</taxon>
        <taxon>Tracheophyta</taxon>
        <taxon>Spermatophyta</taxon>
        <taxon>Magnoliopsida</taxon>
        <taxon>Liliopsida</taxon>
        <taxon>Asparagales</taxon>
        <taxon>Asparagaceae</taxon>
        <taxon>Asparagoideae</taxon>
        <taxon>Asparagus</taxon>
    </lineage>
</organism>
<keyword evidence="4" id="KW-1185">Reference proteome</keyword>
<dbReference type="Gramene" id="ONK75847">
    <property type="protein sequence ID" value="ONK75847"/>
    <property type="gene ID" value="A4U43_C03F21180"/>
</dbReference>
<reference evidence="4" key="1">
    <citation type="journal article" date="2017" name="Nat. Commun.">
        <title>The asparagus genome sheds light on the origin and evolution of a young Y chromosome.</title>
        <authorList>
            <person name="Harkess A."/>
            <person name="Zhou J."/>
            <person name="Xu C."/>
            <person name="Bowers J.E."/>
            <person name="Van der Hulst R."/>
            <person name="Ayyampalayam S."/>
            <person name="Mercati F."/>
            <person name="Riccardi P."/>
            <person name="McKain M.R."/>
            <person name="Kakrana A."/>
            <person name="Tang H."/>
            <person name="Ray J."/>
            <person name="Groenendijk J."/>
            <person name="Arikit S."/>
            <person name="Mathioni S.M."/>
            <person name="Nakano M."/>
            <person name="Shan H."/>
            <person name="Telgmann-Rauber A."/>
            <person name="Kanno A."/>
            <person name="Yue Z."/>
            <person name="Chen H."/>
            <person name="Li W."/>
            <person name="Chen Y."/>
            <person name="Xu X."/>
            <person name="Zhang Y."/>
            <person name="Luo S."/>
            <person name="Chen H."/>
            <person name="Gao J."/>
            <person name="Mao Z."/>
            <person name="Pires J.C."/>
            <person name="Luo M."/>
            <person name="Kudrna D."/>
            <person name="Wing R.A."/>
            <person name="Meyers B.C."/>
            <person name="Yi K."/>
            <person name="Kong H."/>
            <person name="Lavrijsen P."/>
            <person name="Sunseri F."/>
            <person name="Falavigna A."/>
            <person name="Ye Y."/>
            <person name="Leebens-Mack J.H."/>
            <person name="Chen G."/>
        </authorList>
    </citation>
    <scope>NUCLEOTIDE SEQUENCE [LARGE SCALE GENOMIC DNA]</scope>
    <source>
        <strain evidence="4">cv. DH0086</strain>
    </source>
</reference>